<organism evidence="7 8">
    <name type="scientific">Terasakiella brassicae</name>
    <dbReference type="NCBI Taxonomy" id="1634917"/>
    <lineage>
        <taxon>Bacteria</taxon>
        <taxon>Pseudomonadati</taxon>
        <taxon>Pseudomonadota</taxon>
        <taxon>Alphaproteobacteria</taxon>
        <taxon>Rhodospirillales</taxon>
        <taxon>Terasakiellaceae</taxon>
        <taxon>Terasakiella</taxon>
    </lineage>
</organism>
<dbReference type="InterPro" id="IPR003660">
    <property type="entry name" value="HAMP_dom"/>
</dbReference>
<gene>
    <name evidence="7" type="ORF">GCM10011332_03450</name>
</gene>
<dbReference type="EMBL" id="BMHV01000002">
    <property type="protein sequence ID" value="GGF53382.1"/>
    <property type="molecule type" value="Genomic_DNA"/>
</dbReference>
<dbReference type="PROSITE" id="PS50885">
    <property type="entry name" value="HAMP"/>
    <property type="match status" value="1"/>
</dbReference>
<dbReference type="PANTHER" id="PTHR32089:SF112">
    <property type="entry name" value="LYSOZYME-LIKE PROTEIN-RELATED"/>
    <property type="match status" value="1"/>
</dbReference>
<dbReference type="InterPro" id="IPR004089">
    <property type="entry name" value="MCPsignal_dom"/>
</dbReference>
<evidence type="ECO:0000313" key="8">
    <source>
        <dbReference type="Proteomes" id="UP000632498"/>
    </source>
</evidence>
<proteinExistence type="inferred from homology"/>
<dbReference type="Pfam" id="PF00015">
    <property type="entry name" value="MCPsignal"/>
    <property type="match status" value="1"/>
</dbReference>
<evidence type="ECO:0000256" key="2">
    <source>
        <dbReference type="ARBA" id="ARBA00029447"/>
    </source>
</evidence>
<keyword evidence="4" id="KW-1133">Transmembrane helix</keyword>
<dbReference type="AlphaFoldDB" id="A0A917F8J0"/>
<keyword evidence="8" id="KW-1185">Reference proteome</keyword>
<dbReference type="Pfam" id="PF00672">
    <property type="entry name" value="HAMP"/>
    <property type="match status" value="1"/>
</dbReference>
<evidence type="ECO:0000259" key="6">
    <source>
        <dbReference type="PROSITE" id="PS50885"/>
    </source>
</evidence>
<comment type="similarity">
    <text evidence="2">Belongs to the methyl-accepting chemotaxis (MCP) protein family.</text>
</comment>
<dbReference type="GO" id="GO:0007165">
    <property type="term" value="P:signal transduction"/>
    <property type="evidence" value="ECO:0007669"/>
    <property type="project" value="UniProtKB-KW"/>
</dbReference>
<evidence type="ECO:0000259" key="5">
    <source>
        <dbReference type="PROSITE" id="PS50111"/>
    </source>
</evidence>
<dbReference type="Gene3D" id="1.10.287.950">
    <property type="entry name" value="Methyl-accepting chemotaxis protein"/>
    <property type="match status" value="1"/>
</dbReference>
<keyword evidence="4" id="KW-0472">Membrane</keyword>
<dbReference type="RefSeq" id="WP_188660596.1">
    <property type="nucleotide sequence ID" value="NZ_BMHV01000002.1"/>
</dbReference>
<dbReference type="SUPFAM" id="SSF58104">
    <property type="entry name" value="Methyl-accepting chemotaxis protein (MCP) signaling domain"/>
    <property type="match status" value="1"/>
</dbReference>
<feature type="domain" description="Methyl-accepting transducer" evidence="5">
    <location>
        <begin position="412"/>
        <end position="648"/>
    </location>
</feature>
<protein>
    <submittedName>
        <fullName evidence="7">Methyl-accepting chemotaxis protein</fullName>
    </submittedName>
</protein>
<comment type="caution">
    <text evidence="7">The sequence shown here is derived from an EMBL/GenBank/DDBJ whole genome shotgun (WGS) entry which is preliminary data.</text>
</comment>
<reference evidence="7" key="2">
    <citation type="submission" date="2020-09" db="EMBL/GenBank/DDBJ databases">
        <authorList>
            <person name="Sun Q."/>
            <person name="Zhou Y."/>
        </authorList>
    </citation>
    <scope>NUCLEOTIDE SEQUENCE</scope>
    <source>
        <strain evidence="7">CGMCC 1.15254</strain>
    </source>
</reference>
<dbReference type="SMART" id="SM00283">
    <property type="entry name" value="MA"/>
    <property type="match status" value="1"/>
</dbReference>
<reference evidence="7" key="1">
    <citation type="journal article" date="2014" name="Int. J. Syst. Evol. Microbiol.">
        <title>Complete genome sequence of Corynebacterium casei LMG S-19264T (=DSM 44701T), isolated from a smear-ripened cheese.</title>
        <authorList>
            <consortium name="US DOE Joint Genome Institute (JGI-PGF)"/>
            <person name="Walter F."/>
            <person name="Albersmeier A."/>
            <person name="Kalinowski J."/>
            <person name="Ruckert C."/>
        </authorList>
    </citation>
    <scope>NUCLEOTIDE SEQUENCE</scope>
    <source>
        <strain evidence="7">CGMCC 1.15254</strain>
    </source>
</reference>
<dbReference type="Proteomes" id="UP000632498">
    <property type="component" value="Unassembled WGS sequence"/>
</dbReference>
<keyword evidence="1 3" id="KW-0807">Transducer</keyword>
<evidence type="ECO:0000256" key="1">
    <source>
        <dbReference type="ARBA" id="ARBA00023224"/>
    </source>
</evidence>
<dbReference type="Gene3D" id="6.10.340.10">
    <property type="match status" value="1"/>
</dbReference>
<evidence type="ECO:0000313" key="7">
    <source>
        <dbReference type="EMBL" id="GGF53382.1"/>
    </source>
</evidence>
<dbReference type="GO" id="GO:0016020">
    <property type="term" value="C:membrane"/>
    <property type="evidence" value="ECO:0007669"/>
    <property type="project" value="InterPro"/>
</dbReference>
<dbReference type="PANTHER" id="PTHR32089">
    <property type="entry name" value="METHYL-ACCEPTING CHEMOTAXIS PROTEIN MCPB"/>
    <property type="match status" value="1"/>
</dbReference>
<keyword evidence="4" id="KW-0812">Transmembrane</keyword>
<evidence type="ECO:0000256" key="4">
    <source>
        <dbReference type="SAM" id="Phobius"/>
    </source>
</evidence>
<feature type="transmembrane region" description="Helical" evidence="4">
    <location>
        <begin position="12"/>
        <end position="32"/>
    </location>
</feature>
<dbReference type="PROSITE" id="PS50111">
    <property type="entry name" value="CHEMOTAXIS_TRANSDUC_2"/>
    <property type="match status" value="1"/>
</dbReference>
<accession>A0A917F8J0</accession>
<sequence length="799" mass="86802">MSSDRISIAHRIYVGFGFLIMALLGLGAFATFQFDEMAGSTETIGEKITLVGEANEYALRLQELSDAILLYAQSQKPQDRATVDRRLETTKATEERFIRHLAEKGQQADSDKVAQYSKAYKETLGSLLLRIENIGASADMILMGANKLTLSAPELSEKLDTIALEKPEYAGLSLMAHKIMTTSAKALVETMTYAIKPSDKTLQNARNATTALDNALGETKTEMKGLSRRDLKPLKFLGRDNDLLKQGYIQFQGSNLGLINSFNAYRSEIEKTMAMADSIRRTAIEEQNQTTSAVSEASASTITSYVLTMSVVALIAVLLGIVISRSILGPLHRVTQDMRLLGEGNTEIEVVDRQRRDEVGTMAKAVVIFRQNALDVENLTQQRLEDQKKEEEKRSASLFAMADTIESETGVVLEKVANHTKELSRAVGTMSGSAERVSAQAGDMAREAQEAHSLAQQVAQAADNLALSIEDISSKVGRQRDIADTAMTQAQNSTRFVQVLSKATDDIGSVVAIISDIAAQTNMLALNATIEAERAGIAGKGFAVVASEVKQLATQTSKATAQIATQINGVRNVTRDCVKSIEEINGIINDMANISSEVSHSVDGQSAATRQITTSIQESFKVSERLNHQVNNASSEMQDVRALSDNLGLVSRNVSSMVESLQMSLNTAIRTASNALNDSDKAFVMKKNINVTLKGPGGVLRSKLHDISNNGFALVPALDVRIAEEYEASIDGIDGTYTVEILSKRGAQSPKTRIRFVGDMEERADVVSYVMNMWADHLRSEILGGSDVIAFSDYQNAAE</sequence>
<evidence type="ECO:0000256" key="3">
    <source>
        <dbReference type="PROSITE-ProRule" id="PRU00284"/>
    </source>
</evidence>
<feature type="domain" description="HAMP" evidence="6">
    <location>
        <begin position="325"/>
        <end position="378"/>
    </location>
</feature>
<name>A0A917F8J0_9PROT</name>